<sequence>ASSITTRTPTPHHATPLHTRTLSWPQQSVSVSAPRPRDASLLLVPQAQGEKQREGQAFGRVSESHARLLRRRNRIHRRLGGVDGPTDKPALPTTRAPTGGVCRLLSQQSLLLLSERGPGCAPVHRPARRRNRRRRGLGRPCRRHPSPRQQARRDKRASSDAGAQPSAHRHEACRQERPRGKRCHQQQRQHPYLGCHDAVHLQGTGVPREAGQQAAAARPRRQKCPEGKSSRGRGQQETAVALRQPGGGEDVVGPREGDGGEHGGDGGGQPHPVIGGPRGAADLLPRSQRRRASPRRRCRVPPRLASHRRPKNAAPAPLVQGHKLPALQPNYS</sequence>
<proteinExistence type="evidence at transcript level"/>
<feature type="region of interest" description="Disordered" evidence="1">
    <location>
        <begin position="208"/>
        <end position="332"/>
    </location>
</feature>
<feature type="non-terminal residue" evidence="2">
    <location>
        <position position="1"/>
    </location>
</feature>
<feature type="compositionally biased region" description="Basic and acidic residues" evidence="1">
    <location>
        <begin position="252"/>
        <end position="264"/>
    </location>
</feature>
<accession>F2DCV6</accession>
<feature type="compositionally biased region" description="Basic residues" evidence="1">
    <location>
        <begin position="125"/>
        <end position="146"/>
    </location>
</feature>
<feature type="region of interest" description="Disordered" evidence="1">
    <location>
        <begin position="46"/>
        <end position="65"/>
    </location>
</feature>
<feature type="compositionally biased region" description="Basic residues" evidence="1">
    <location>
        <begin position="287"/>
        <end position="311"/>
    </location>
</feature>
<protein>
    <submittedName>
        <fullName evidence="2">Predicted protein</fullName>
    </submittedName>
</protein>
<organism evidence="2">
    <name type="scientific">Hordeum vulgare subsp. vulgare</name>
    <name type="common">Domesticated barley</name>
    <dbReference type="NCBI Taxonomy" id="112509"/>
    <lineage>
        <taxon>Eukaryota</taxon>
        <taxon>Viridiplantae</taxon>
        <taxon>Streptophyta</taxon>
        <taxon>Embryophyta</taxon>
        <taxon>Tracheophyta</taxon>
        <taxon>Spermatophyta</taxon>
        <taxon>Magnoliopsida</taxon>
        <taxon>Liliopsida</taxon>
        <taxon>Poales</taxon>
        <taxon>Poaceae</taxon>
        <taxon>BOP clade</taxon>
        <taxon>Pooideae</taxon>
        <taxon>Triticodae</taxon>
        <taxon>Triticeae</taxon>
        <taxon>Hordeinae</taxon>
        <taxon>Hordeum</taxon>
    </lineage>
</organism>
<feature type="region of interest" description="Disordered" evidence="1">
    <location>
        <begin position="1"/>
        <end position="39"/>
    </location>
</feature>
<dbReference type="AlphaFoldDB" id="F2DCV6"/>
<feature type="region of interest" description="Disordered" evidence="1">
    <location>
        <begin position="116"/>
        <end position="189"/>
    </location>
</feature>
<feature type="compositionally biased region" description="Low complexity" evidence="1">
    <location>
        <begin position="1"/>
        <end position="22"/>
    </location>
</feature>
<dbReference type="EMBL" id="AK361723">
    <property type="protein sequence ID" value="BAJ92927.1"/>
    <property type="molecule type" value="mRNA"/>
</dbReference>
<reference evidence="2" key="1">
    <citation type="journal article" date="2011" name="Plant Physiol.">
        <title>Comprehensive sequence analysis of 24,783 barley full-length cDNAs derived from 12 clone libraries.</title>
        <authorList>
            <person name="Matsumoto T."/>
            <person name="Tanaka T."/>
            <person name="Sakai H."/>
            <person name="Amano N."/>
            <person name="Kanamori H."/>
            <person name="Kurita K."/>
            <person name="Kikuta A."/>
            <person name="Kamiya K."/>
            <person name="Yamamoto M."/>
            <person name="Ikawa H."/>
            <person name="Fujii N."/>
            <person name="Hori K."/>
            <person name="Itoh T."/>
            <person name="Sato K."/>
        </authorList>
    </citation>
    <scope>NUCLEOTIDE SEQUENCE</scope>
    <source>
        <tissue evidence="2">Shoot</tissue>
    </source>
</reference>
<feature type="region of interest" description="Disordered" evidence="1">
    <location>
        <begin position="72"/>
        <end position="99"/>
    </location>
</feature>
<name>F2DCV6_HORVV</name>
<evidence type="ECO:0000313" key="2">
    <source>
        <dbReference type="EMBL" id="BAJ92927.1"/>
    </source>
</evidence>
<feature type="compositionally biased region" description="Basic and acidic residues" evidence="1">
    <location>
        <begin position="168"/>
        <end position="178"/>
    </location>
</feature>
<evidence type="ECO:0000256" key="1">
    <source>
        <dbReference type="SAM" id="MobiDB-lite"/>
    </source>
</evidence>